<evidence type="ECO:0000313" key="2">
    <source>
        <dbReference type="EMBL" id="GGA75566.1"/>
    </source>
</evidence>
<organism evidence="2 3">
    <name type="scientific">Arenimonas soli</name>
    <dbReference type="NCBI Taxonomy" id="2269504"/>
    <lineage>
        <taxon>Bacteria</taxon>
        <taxon>Pseudomonadati</taxon>
        <taxon>Pseudomonadota</taxon>
        <taxon>Gammaproteobacteria</taxon>
        <taxon>Lysobacterales</taxon>
        <taxon>Lysobacteraceae</taxon>
        <taxon>Arenimonas</taxon>
    </lineage>
</organism>
<evidence type="ECO:0000256" key="1">
    <source>
        <dbReference type="SAM" id="MobiDB-lite"/>
    </source>
</evidence>
<evidence type="ECO:0008006" key="4">
    <source>
        <dbReference type="Google" id="ProtNLM"/>
    </source>
</evidence>
<comment type="caution">
    <text evidence="2">The sequence shown here is derived from an EMBL/GenBank/DDBJ whole genome shotgun (WGS) entry which is preliminary data.</text>
</comment>
<name>A0ABQ1HFM6_9GAMM</name>
<feature type="region of interest" description="Disordered" evidence="1">
    <location>
        <begin position="149"/>
        <end position="169"/>
    </location>
</feature>
<evidence type="ECO:0000313" key="3">
    <source>
        <dbReference type="Proteomes" id="UP000623419"/>
    </source>
</evidence>
<gene>
    <name evidence="2" type="ORF">GCM10011521_12160</name>
</gene>
<proteinExistence type="predicted"/>
<dbReference type="EMBL" id="BMKC01000001">
    <property type="protein sequence ID" value="GGA75566.1"/>
    <property type="molecule type" value="Genomic_DNA"/>
</dbReference>
<dbReference type="Proteomes" id="UP000623419">
    <property type="component" value="Unassembled WGS sequence"/>
</dbReference>
<dbReference type="RefSeq" id="WP_188662242.1">
    <property type="nucleotide sequence ID" value="NZ_BMKC01000001.1"/>
</dbReference>
<dbReference type="Gene3D" id="3.90.580.10">
    <property type="entry name" value="Zinc finger, CHC2-type domain"/>
    <property type="match status" value="1"/>
</dbReference>
<protein>
    <recommendedName>
        <fullName evidence="4">DNA primase</fullName>
    </recommendedName>
</protein>
<accession>A0ABQ1HFM6</accession>
<dbReference type="SUPFAM" id="SSF57783">
    <property type="entry name" value="Zinc beta-ribbon"/>
    <property type="match status" value="1"/>
</dbReference>
<sequence>MSIDRIQHVLDRLDGVQRSGGGWRARCPACEGRSRKLSISEADEGRVLLHCFGGCDAAAVIQAVGLTLADLFPERLAAQTPEARRMAQRMARLTQWGAALEVLAEESTIVSIAAADLAQGLTLSDEDLARLELARQRIDSARGLLRDSPKWRPQFAPTNRPKPQLVVSK</sequence>
<keyword evidence="3" id="KW-1185">Reference proteome</keyword>
<dbReference type="InterPro" id="IPR036977">
    <property type="entry name" value="DNA_primase_Znf_CHC2"/>
</dbReference>
<reference evidence="3" key="1">
    <citation type="journal article" date="2019" name="Int. J. Syst. Evol. Microbiol.">
        <title>The Global Catalogue of Microorganisms (GCM) 10K type strain sequencing project: providing services to taxonomists for standard genome sequencing and annotation.</title>
        <authorList>
            <consortium name="The Broad Institute Genomics Platform"/>
            <consortium name="The Broad Institute Genome Sequencing Center for Infectious Disease"/>
            <person name="Wu L."/>
            <person name="Ma J."/>
        </authorList>
    </citation>
    <scope>NUCLEOTIDE SEQUENCE [LARGE SCALE GENOMIC DNA]</scope>
    <source>
        <strain evidence="3">CGMCC 1.15905</strain>
    </source>
</reference>